<feature type="short sequence motif" description="'KMSKS' region" evidence="13">
    <location>
        <begin position="271"/>
        <end position="275"/>
    </location>
</feature>
<evidence type="ECO:0000256" key="6">
    <source>
        <dbReference type="ARBA" id="ARBA00022723"/>
    </source>
</evidence>
<dbReference type="InterPro" id="IPR032678">
    <property type="entry name" value="tRNA-synt_1_cat_dom"/>
</dbReference>
<dbReference type="SMART" id="SM00840">
    <property type="entry name" value="DALR_2"/>
    <property type="match status" value="1"/>
</dbReference>
<dbReference type="CDD" id="cd00672">
    <property type="entry name" value="CysRS_core"/>
    <property type="match status" value="1"/>
</dbReference>
<evidence type="ECO:0000256" key="3">
    <source>
        <dbReference type="ARBA" id="ARBA00011245"/>
    </source>
</evidence>
<dbReference type="SUPFAM" id="SSF47323">
    <property type="entry name" value="Anticodon-binding domain of a subclass of class I aminoacyl-tRNA synthetases"/>
    <property type="match status" value="1"/>
</dbReference>
<dbReference type="GO" id="GO:0005829">
    <property type="term" value="C:cytosol"/>
    <property type="evidence" value="ECO:0007669"/>
    <property type="project" value="TreeGrafter"/>
</dbReference>
<evidence type="ECO:0000313" key="16">
    <source>
        <dbReference type="Proteomes" id="UP000273326"/>
    </source>
</evidence>
<dbReference type="FunFam" id="3.40.50.620:FF:000009">
    <property type="entry name" value="Cysteine--tRNA ligase"/>
    <property type="match status" value="1"/>
</dbReference>
<comment type="catalytic activity">
    <reaction evidence="12 13">
        <text>tRNA(Cys) + L-cysteine + ATP = L-cysteinyl-tRNA(Cys) + AMP + diphosphate</text>
        <dbReference type="Rhea" id="RHEA:17773"/>
        <dbReference type="Rhea" id="RHEA-COMP:9661"/>
        <dbReference type="Rhea" id="RHEA-COMP:9679"/>
        <dbReference type="ChEBI" id="CHEBI:30616"/>
        <dbReference type="ChEBI" id="CHEBI:33019"/>
        <dbReference type="ChEBI" id="CHEBI:35235"/>
        <dbReference type="ChEBI" id="CHEBI:78442"/>
        <dbReference type="ChEBI" id="CHEBI:78517"/>
        <dbReference type="ChEBI" id="CHEBI:456215"/>
        <dbReference type="EC" id="6.1.1.16"/>
    </reaction>
</comment>
<dbReference type="HAMAP" id="MF_00041">
    <property type="entry name" value="Cys_tRNA_synth"/>
    <property type="match status" value="1"/>
</dbReference>
<evidence type="ECO:0000256" key="1">
    <source>
        <dbReference type="ARBA" id="ARBA00004496"/>
    </source>
</evidence>
<dbReference type="EMBL" id="CP034465">
    <property type="protein sequence ID" value="AZP04198.1"/>
    <property type="molecule type" value="Genomic_DNA"/>
</dbReference>
<dbReference type="InterPro" id="IPR014729">
    <property type="entry name" value="Rossmann-like_a/b/a_fold"/>
</dbReference>
<keyword evidence="8 13" id="KW-0862">Zinc</keyword>
<dbReference type="InterPro" id="IPR015803">
    <property type="entry name" value="Cys-tRNA-ligase"/>
</dbReference>
<comment type="subcellular location">
    <subcellularLocation>
        <location evidence="1 13">Cytoplasm</location>
    </subcellularLocation>
</comment>
<protein>
    <recommendedName>
        <fullName evidence="13">Cysteine--tRNA ligase</fullName>
        <ecNumber evidence="13">6.1.1.16</ecNumber>
    </recommendedName>
    <alternativeName>
        <fullName evidence="13">Cysteinyl-tRNA synthetase</fullName>
        <shortName evidence="13">CysRS</shortName>
    </alternativeName>
</protein>
<dbReference type="InterPro" id="IPR015273">
    <property type="entry name" value="Cys-tRNA-synt_Ia_DALR"/>
</dbReference>
<dbReference type="AlphaFoldDB" id="A0A3Q9BK45"/>
<dbReference type="SUPFAM" id="SSF52374">
    <property type="entry name" value="Nucleotidylyl transferase"/>
    <property type="match status" value="1"/>
</dbReference>
<dbReference type="KEGG" id="jeh:EJN90_05690"/>
<evidence type="ECO:0000256" key="7">
    <source>
        <dbReference type="ARBA" id="ARBA00022741"/>
    </source>
</evidence>
<dbReference type="Pfam" id="PF01406">
    <property type="entry name" value="tRNA-synt_1e"/>
    <property type="match status" value="1"/>
</dbReference>
<sequence length="470" mass="54188">MIKIYNTLTRNKEEFQPIETGKVKMYVCGPTVYNYIHIGNSRSTVAFDTIRRYFEYRGYDVNFVSNFTDVDDKIIRAAKEMKLSPAEVADKFIKAFEHDTEALEVKAATLHPRVMDNIPDIIAFIQVLVDKGYAYAVEGDVYYRTEKFEGYGKLSDQSIKDLKIGASERLEEEENRKKENPIDFALWKAAKEGEISWDSPWGAGRPGWHIECSVMATKYLGETIDIHGGGHDLTFPHHENEIAQSEAKTGKTFANYWMHNGFVTLGESGEKMSKSLGNFVLVHDILKELDPQILRFLLATSHYRRPIKFGEKAIEEATINLDKIKHAYLNADYRKSDAVESLDGDPQDVTHFKDLEQRFVKEMDDDFQTDNAMTVIYQFAKELNLYTERKTVSLNVLTEAVRVLQEIMSIFGIKLEQETMLDEEVHALIEERIEARKNKDFARSDEIRDYLKDQGIILDDTPQGTRWRRA</sequence>
<evidence type="ECO:0000256" key="9">
    <source>
        <dbReference type="ARBA" id="ARBA00022840"/>
    </source>
</evidence>
<feature type="domain" description="Cysteinyl-tRNA synthetase class Ia DALR" evidence="14">
    <location>
        <begin position="358"/>
        <end position="421"/>
    </location>
</feature>
<evidence type="ECO:0000313" key="15">
    <source>
        <dbReference type="EMBL" id="AZP04198.1"/>
    </source>
</evidence>
<dbReference type="InterPro" id="IPR056411">
    <property type="entry name" value="CysS_C"/>
</dbReference>
<dbReference type="NCBIfam" id="TIGR00435">
    <property type="entry name" value="cysS"/>
    <property type="match status" value="1"/>
</dbReference>
<keyword evidence="4 13" id="KW-0963">Cytoplasm</keyword>
<feature type="binding site" evidence="13">
    <location>
        <position position="274"/>
    </location>
    <ligand>
        <name>ATP</name>
        <dbReference type="ChEBI" id="CHEBI:30616"/>
    </ligand>
</feature>
<dbReference type="GO" id="GO:0006423">
    <property type="term" value="P:cysteinyl-tRNA aminoacylation"/>
    <property type="evidence" value="ECO:0007669"/>
    <property type="project" value="UniProtKB-UniRule"/>
</dbReference>
<dbReference type="Pfam" id="PF23493">
    <property type="entry name" value="CysS_C"/>
    <property type="match status" value="1"/>
</dbReference>
<evidence type="ECO:0000256" key="4">
    <source>
        <dbReference type="ARBA" id="ARBA00022490"/>
    </source>
</evidence>
<gene>
    <name evidence="13" type="primary">cysS</name>
    <name evidence="15" type="ORF">EJN90_05690</name>
</gene>
<feature type="binding site" evidence="13">
    <location>
        <position position="241"/>
    </location>
    <ligand>
        <name>Zn(2+)</name>
        <dbReference type="ChEBI" id="CHEBI:29105"/>
    </ligand>
</feature>
<dbReference type="GO" id="GO:0008270">
    <property type="term" value="F:zinc ion binding"/>
    <property type="evidence" value="ECO:0007669"/>
    <property type="project" value="UniProtKB-UniRule"/>
</dbReference>
<keyword evidence="7 13" id="KW-0547">Nucleotide-binding</keyword>
<evidence type="ECO:0000256" key="12">
    <source>
        <dbReference type="ARBA" id="ARBA00047398"/>
    </source>
</evidence>
<keyword evidence="16" id="KW-1185">Reference proteome</keyword>
<reference evidence="16" key="1">
    <citation type="submission" date="2018-12" db="EMBL/GenBank/DDBJ databases">
        <title>Complete genome sequencing of Jeotgalibaca sp. H21T32.</title>
        <authorList>
            <person name="Bae J.-W."/>
            <person name="Lee S.-Y."/>
        </authorList>
    </citation>
    <scope>NUCLEOTIDE SEQUENCE [LARGE SCALE GENOMIC DNA]</scope>
    <source>
        <strain evidence="16">H21T32</strain>
    </source>
</reference>
<comment type="cofactor">
    <cofactor evidence="13">
        <name>Zn(2+)</name>
        <dbReference type="ChEBI" id="CHEBI:29105"/>
    </cofactor>
    <text evidence="13">Binds 1 zinc ion per subunit.</text>
</comment>
<keyword evidence="5 13" id="KW-0436">Ligase</keyword>
<dbReference type="Pfam" id="PF09190">
    <property type="entry name" value="DALR_2"/>
    <property type="match status" value="1"/>
</dbReference>
<dbReference type="InterPro" id="IPR009080">
    <property type="entry name" value="tRNAsynth_Ia_anticodon-bd"/>
</dbReference>
<feature type="binding site" evidence="13">
    <location>
        <position position="28"/>
    </location>
    <ligand>
        <name>Zn(2+)</name>
        <dbReference type="ChEBI" id="CHEBI:29105"/>
    </ligand>
</feature>
<keyword evidence="6 13" id="KW-0479">Metal-binding</keyword>
<dbReference type="GO" id="GO:0004817">
    <property type="term" value="F:cysteine-tRNA ligase activity"/>
    <property type="evidence" value="ECO:0007669"/>
    <property type="project" value="UniProtKB-UniRule"/>
</dbReference>
<organism evidence="15 16">
    <name type="scientific">Jeotgalibaca ciconiae</name>
    <dbReference type="NCBI Taxonomy" id="2496265"/>
    <lineage>
        <taxon>Bacteria</taxon>
        <taxon>Bacillati</taxon>
        <taxon>Bacillota</taxon>
        <taxon>Bacilli</taxon>
        <taxon>Lactobacillales</taxon>
        <taxon>Carnobacteriaceae</taxon>
        <taxon>Jeotgalibaca</taxon>
    </lineage>
</organism>
<dbReference type="PRINTS" id="PR00983">
    <property type="entry name" value="TRNASYNTHCYS"/>
</dbReference>
<feature type="short sequence motif" description="'HIGH' region" evidence="13">
    <location>
        <begin position="30"/>
        <end position="40"/>
    </location>
</feature>
<proteinExistence type="inferred from homology"/>
<dbReference type="RefSeq" id="WP_126109383.1">
    <property type="nucleotide sequence ID" value="NZ_CP034465.1"/>
</dbReference>
<evidence type="ECO:0000256" key="10">
    <source>
        <dbReference type="ARBA" id="ARBA00022917"/>
    </source>
</evidence>
<dbReference type="PANTHER" id="PTHR10890:SF3">
    <property type="entry name" value="CYSTEINE--TRNA LIGASE, CYTOPLASMIC"/>
    <property type="match status" value="1"/>
</dbReference>
<keyword evidence="10 13" id="KW-0648">Protein biosynthesis</keyword>
<dbReference type="Gene3D" id="3.40.50.620">
    <property type="entry name" value="HUPs"/>
    <property type="match status" value="1"/>
</dbReference>
<dbReference type="InterPro" id="IPR024909">
    <property type="entry name" value="Cys-tRNA/MSH_ligase"/>
</dbReference>
<comment type="similarity">
    <text evidence="2 13">Belongs to the class-I aminoacyl-tRNA synthetase family.</text>
</comment>
<dbReference type="OrthoDB" id="9815130at2"/>
<keyword evidence="11 13" id="KW-0030">Aminoacyl-tRNA synthetase</keyword>
<name>A0A3Q9BK45_9LACT</name>
<accession>A0A3Q9BK45</accession>
<dbReference type="PANTHER" id="PTHR10890">
    <property type="entry name" value="CYSTEINYL-TRNA SYNTHETASE"/>
    <property type="match status" value="1"/>
</dbReference>
<feature type="binding site" evidence="13">
    <location>
        <position position="237"/>
    </location>
    <ligand>
        <name>Zn(2+)</name>
        <dbReference type="ChEBI" id="CHEBI:29105"/>
    </ligand>
</feature>
<feature type="binding site" evidence="13">
    <location>
        <position position="212"/>
    </location>
    <ligand>
        <name>Zn(2+)</name>
        <dbReference type="ChEBI" id="CHEBI:29105"/>
    </ligand>
</feature>
<keyword evidence="9 13" id="KW-0067">ATP-binding</keyword>
<evidence type="ECO:0000256" key="2">
    <source>
        <dbReference type="ARBA" id="ARBA00005594"/>
    </source>
</evidence>
<evidence type="ECO:0000256" key="5">
    <source>
        <dbReference type="ARBA" id="ARBA00022598"/>
    </source>
</evidence>
<evidence type="ECO:0000256" key="11">
    <source>
        <dbReference type="ARBA" id="ARBA00023146"/>
    </source>
</evidence>
<comment type="subunit">
    <text evidence="3 13">Monomer.</text>
</comment>
<evidence type="ECO:0000256" key="13">
    <source>
        <dbReference type="HAMAP-Rule" id="MF_00041"/>
    </source>
</evidence>
<dbReference type="EC" id="6.1.1.16" evidence="13"/>
<evidence type="ECO:0000256" key="8">
    <source>
        <dbReference type="ARBA" id="ARBA00022833"/>
    </source>
</evidence>
<dbReference type="Proteomes" id="UP000273326">
    <property type="component" value="Chromosome"/>
</dbReference>
<dbReference type="Gene3D" id="1.20.120.1910">
    <property type="entry name" value="Cysteine-tRNA ligase, C-terminal anti-codon recognition domain"/>
    <property type="match status" value="1"/>
</dbReference>
<dbReference type="GO" id="GO:0005524">
    <property type="term" value="F:ATP binding"/>
    <property type="evidence" value="ECO:0007669"/>
    <property type="project" value="UniProtKB-UniRule"/>
</dbReference>
<evidence type="ECO:0000259" key="14">
    <source>
        <dbReference type="SMART" id="SM00840"/>
    </source>
</evidence>